<keyword evidence="4" id="KW-0720">Serine protease</keyword>
<dbReference type="InterPro" id="IPR036852">
    <property type="entry name" value="Peptidase_S8/S53_dom_sf"/>
</dbReference>
<dbReference type="eggNOG" id="COG0752">
    <property type="taxonomic scope" value="Bacteria"/>
</dbReference>
<evidence type="ECO:0000256" key="4">
    <source>
        <dbReference type="ARBA" id="ARBA00022825"/>
    </source>
</evidence>
<dbReference type="PATRIC" id="fig|1348663.4.peg.3392"/>
<dbReference type="CDD" id="cd04847">
    <property type="entry name" value="Peptidases_S8_Subtilisin_like_2"/>
    <property type="match status" value="1"/>
</dbReference>
<dbReference type="SUPFAM" id="SSF52743">
    <property type="entry name" value="Subtilisin-like"/>
    <property type="match status" value="1"/>
</dbReference>
<comment type="caution">
    <text evidence="7">The sequence shown here is derived from an EMBL/GenBank/DDBJ whole genome shotgun (WGS) entry which is preliminary data.</text>
</comment>
<gene>
    <name evidence="7" type="ORF">KCH_35260</name>
</gene>
<feature type="domain" description="Peptidase S8/S53" evidence="6">
    <location>
        <begin position="286"/>
        <end position="642"/>
    </location>
</feature>
<evidence type="ECO:0000256" key="5">
    <source>
        <dbReference type="SAM" id="MobiDB-lite"/>
    </source>
</evidence>
<dbReference type="InterPro" id="IPR000209">
    <property type="entry name" value="Peptidase_S8/S53_dom"/>
</dbReference>
<dbReference type="eggNOG" id="COG1404">
    <property type="taxonomic scope" value="Bacteria"/>
</dbReference>
<dbReference type="OrthoDB" id="9768989at2"/>
<dbReference type="InterPro" id="IPR015500">
    <property type="entry name" value="Peptidase_S8_subtilisin-rel"/>
</dbReference>
<dbReference type="HOGENOM" id="CLU_017730_1_0_11"/>
<keyword evidence="3" id="KW-0378">Hydrolase</keyword>
<dbReference type="InterPro" id="IPR034074">
    <property type="entry name" value="Y4bN_pept_dom"/>
</dbReference>
<feature type="region of interest" description="Disordered" evidence="5">
    <location>
        <begin position="15"/>
        <end position="37"/>
    </location>
</feature>
<dbReference type="GO" id="GO:0006508">
    <property type="term" value="P:proteolysis"/>
    <property type="evidence" value="ECO:0007669"/>
    <property type="project" value="UniProtKB-KW"/>
</dbReference>
<evidence type="ECO:0000313" key="8">
    <source>
        <dbReference type="Proteomes" id="UP000027178"/>
    </source>
</evidence>
<keyword evidence="8" id="KW-1185">Reference proteome</keyword>
<dbReference type="InterPro" id="IPR050131">
    <property type="entry name" value="Peptidase_S8_subtilisin-like"/>
</dbReference>
<keyword evidence="2" id="KW-0645">Protease</keyword>
<evidence type="ECO:0000256" key="3">
    <source>
        <dbReference type="ARBA" id="ARBA00022801"/>
    </source>
</evidence>
<name>A0A066Z2V9_9ACTN</name>
<dbReference type="PANTHER" id="PTHR43806:SF11">
    <property type="entry name" value="CEREVISIN-RELATED"/>
    <property type="match status" value="1"/>
</dbReference>
<dbReference type="PANTHER" id="PTHR43806">
    <property type="entry name" value="PEPTIDASE S8"/>
    <property type="match status" value="1"/>
</dbReference>
<dbReference type="Pfam" id="PF00082">
    <property type="entry name" value="Peptidase_S8"/>
    <property type="match status" value="1"/>
</dbReference>
<dbReference type="Gene3D" id="3.40.50.200">
    <property type="entry name" value="Peptidase S8/S53 domain"/>
    <property type="match status" value="1"/>
</dbReference>
<evidence type="ECO:0000259" key="6">
    <source>
        <dbReference type="Pfam" id="PF00082"/>
    </source>
</evidence>
<dbReference type="EMBL" id="JNBY01000091">
    <property type="protein sequence ID" value="KDN84661.1"/>
    <property type="molecule type" value="Genomic_DNA"/>
</dbReference>
<dbReference type="Proteomes" id="UP000027178">
    <property type="component" value="Unassembled WGS sequence"/>
</dbReference>
<evidence type="ECO:0000256" key="2">
    <source>
        <dbReference type="ARBA" id="ARBA00022670"/>
    </source>
</evidence>
<organism evidence="7 8">
    <name type="scientific">Kitasatospora cheerisanensis KCTC 2395</name>
    <dbReference type="NCBI Taxonomy" id="1348663"/>
    <lineage>
        <taxon>Bacteria</taxon>
        <taxon>Bacillati</taxon>
        <taxon>Actinomycetota</taxon>
        <taxon>Actinomycetes</taxon>
        <taxon>Kitasatosporales</taxon>
        <taxon>Streptomycetaceae</taxon>
        <taxon>Kitasatospora</taxon>
    </lineage>
</organism>
<proteinExistence type="inferred from homology"/>
<dbReference type="AlphaFoldDB" id="A0A066Z2V9"/>
<evidence type="ECO:0000256" key="1">
    <source>
        <dbReference type="ARBA" id="ARBA00011073"/>
    </source>
</evidence>
<dbReference type="PRINTS" id="PR00723">
    <property type="entry name" value="SUBTILISIN"/>
</dbReference>
<protein>
    <recommendedName>
        <fullName evidence="6">Peptidase S8/S53 domain-containing protein</fullName>
    </recommendedName>
</protein>
<reference evidence="7 8" key="1">
    <citation type="submission" date="2014-05" db="EMBL/GenBank/DDBJ databases">
        <title>Draft Genome Sequence of Kitasatospora cheerisanensis KCTC 2395.</title>
        <authorList>
            <person name="Nam D.H."/>
        </authorList>
    </citation>
    <scope>NUCLEOTIDE SEQUENCE [LARGE SCALE GENOMIC DNA]</scope>
    <source>
        <strain evidence="7 8">KCTC 2395</strain>
    </source>
</reference>
<sequence length="851" mass="93278">MASDRSLPHLFIRQSATAEPYSPPPGGPVGNKVASPNDPTLHAQGLLANLERAGNKIAAKKQAATVEPVEGAVSGVYVEFESFPGVELAVESLDSRVGKVHPELMSVQPVETAYGLVERATVFVPDGKLQNFVKKIEEYAETADTERPTHSNLVNRIKEIRLASINALWTDPVDRLPRVDEKIWLEVWLRVRDGREIDRFREFAAQAEITLHRHILQMADRVVLLAATTLEQLSGALDVLDDLAEIRRSNHAAEVLALQPAVDQGEWVSALLERTDHAPDDAPAACILDTGVFRDHPLLRPALNAEDCHTAETPWNTQDHSGHGTEMAGLALFGDLGQALVAAERIHLRHRLESAKILPPPPAFNEPDVYGLVVAKAVDRVEIQAPRRRRVFSMAVTAGHDTPNGESVSNYGQPTSWSSAIDALAYGHSIDSATDSGQVVIRTQEAEAHPRLFVVSAGNIFPFDLDHLTRSDVEPVEDPAQAWNVLTVGAFTERDDMSEAPAGFNGWRPLAPRGELSPHSRTSVAFSRTWPVKPEVVFEGGNAAASPDDLMIDTPENLQVLTTQAPVQRPGQLGLTAGTSAATAQAANMAAQIMCSYPSLWPETVRALIIHSAEWTSAMRSRITAEKKKVDRAALLRRYGMGVPDVGRATRSASNALTLVAQETIHPFNGAGALREIHMHDLPWPVEVLMGMGETPVRLRVTLAYFIDPNPGRRGWRRRYTYASHGLRFDMRRATESNSDFRKRINRKALAEEEARPESHAESGEWFFGAKLQQSPGSVHTDIWQGTAADLASRGAIAVYPVTGWWKENPKKDRSPDGARYSLVISIDTPSEDVDIWTPVAQQIGVPITIS</sequence>
<accession>A0A066Z2V9</accession>
<comment type="similarity">
    <text evidence="1">Belongs to the peptidase S8 family.</text>
</comment>
<evidence type="ECO:0000313" key="7">
    <source>
        <dbReference type="EMBL" id="KDN84661.1"/>
    </source>
</evidence>
<dbReference type="GO" id="GO:0004252">
    <property type="term" value="F:serine-type endopeptidase activity"/>
    <property type="evidence" value="ECO:0007669"/>
    <property type="project" value="InterPro"/>
</dbReference>